<comment type="subcellular location">
    <subcellularLocation>
        <location evidence="1">Membrane</location>
        <topology evidence="1">Multi-pass membrane protein</topology>
    </subcellularLocation>
</comment>
<feature type="transmembrane region" description="Helical" evidence="5">
    <location>
        <begin position="58"/>
        <end position="75"/>
    </location>
</feature>
<evidence type="ECO:0000313" key="6">
    <source>
        <dbReference type="EMBL" id="GGF33765.1"/>
    </source>
</evidence>
<name>A0A917BCU1_9ACTN</name>
<organism evidence="6 7">
    <name type="scientific">Marmoricola endophyticus</name>
    <dbReference type="NCBI Taxonomy" id="2040280"/>
    <lineage>
        <taxon>Bacteria</taxon>
        <taxon>Bacillati</taxon>
        <taxon>Actinomycetota</taxon>
        <taxon>Actinomycetes</taxon>
        <taxon>Propionibacteriales</taxon>
        <taxon>Nocardioidaceae</taxon>
        <taxon>Marmoricola</taxon>
    </lineage>
</organism>
<dbReference type="EMBL" id="BMKQ01000001">
    <property type="protein sequence ID" value="GGF33765.1"/>
    <property type="molecule type" value="Genomic_DNA"/>
</dbReference>
<evidence type="ECO:0000256" key="2">
    <source>
        <dbReference type="ARBA" id="ARBA00022692"/>
    </source>
</evidence>
<reference evidence="6" key="2">
    <citation type="submission" date="2020-09" db="EMBL/GenBank/DDBJ databases">
        <authorList>
            <person name="Sun Q."/>
            <person name="Zhou Y."/>
        </authorList>
    </citation>
    <scope>NUCLEOTIDE SEQUENCE</scope>
    <source>
        <strain evidence="6">CGMCC 1.16067</strain>
    </source>
</reference>
<dbReference type="PANTHER" id="PTHR33514">
    <property type="entry name" value="PROTEIN ABCI12, CHLOROPLASTIC"/>
    <property type="match status" value="1"/>
</dbReference>
<proteinExistence type="predicted"/>
<gene>
    <name evidence="6" type="ORF">GCM10011519_04020</name>
</gene>
<dbReference type="AlphaFoldDB" id="A0A917BCU1"/>
<feature type="transmembrane region" description="Helical" evidence="5">
    <location>
        <begin position="7"/>
        <end position="24"/>
    </location>
</feature>
<evidence type="ECO:0000256" key="3">
    <source>
        <dbReference type="ARBA" id="ARBA00022989"/>
    </source>
</evidence>
<dbReference type="Pfam" id="PF02361">
    <property type="entry name" value="CbiQ"/>
    <property type="match status" value="1"/>
</dbReference>
<dbReference type="Proteomes" id="UP000649179">
    <property type="component" value="Unassembled WGS sequence"/>
</dbReference>
<comment type="caution">
    <text evidence="6">The sequence shown here is derived from an EMBL/GenBank/DDBJ whole genome shotgun (WGS) entry which is preliminary data.</text>
</comment>
<evidence type="ECO:0000256" key="5">
    <source>
        <dbReference type="SAM" id="Phobius"/>
    </source>
</evidence>
<evidence type="ECO:0000313" key="7">
    <source>
        <dbReference type="Proteomes" id="UP000649179"/>
    </source>
</evidence>
<feature type="transmembrane region" description="Helical" evidence="5">
    <location>
        <begin position="30"/>
        <end position="51"/>
    </location>
</feature>
<evidence type="ECO:0000256" key="4">
    <source>
        <dbReference type="ARBA" id="ARBA00023136"/>
    </source>
</evidence>
<keyword evidence="2 5" id="KW-0812">Transmembrane</keyword>
<keyword evidence="3 5" id="KW-1133">Transmembrane helix</keyword>
<accession>A0A917BCU1</accession>
<keyword evidence="4 5" id="KW-0472">Membrane</keyword>
<dbReference type="InterPro" id="IPR003339">
    <property type="entry name" value="ABC/ECF_trnsptr_transmembrane"/>
</dbReference>
<keyword evidence="7" id="KW-1185">Reference proteome</keyword>
<dbReference type="PANTHER" id="PTHR33514:SF13">
    <property type="entry name" value="PROTEIN ABCI12, CHLOROPLASTIC"/>
    <property type="match status" value="1"/>
</dbReference>
<dbReference type="GO" id="GO:0005886">
    <property type="term" value="C:plasma membrane"/>
    <property type="evidence" value="ECO:0007669"/>
    <property type="project" value="TreeGrafter"/>
</dbReference>
<feature type="transmembrane region" description="Helical" evidence="5">
    <location>
        <begin position="81"/>
        <end position="99"/>
    </location>
</feature>
<reference evidence="6" key="1">
    <citation type="journal article" date="2014" name="Int. J. Syst. Evol. Microbiol.">
        <title>Complete genome sequence of Corynebacterium casei LMG S-19264T (=DSM 44701T), isolated from a smear-ripened cheese.</title>
        <authorList>
            <consortium name="US DOE Joint Genome Institute (JGI-PGF)"/>
            <person name="Walter F."/>
            <person name="Albersmeier A."/>
            <person name="Kalinowski J."/>
            <person name="Ruckert C."/>
        </authorList>
    </citation>
    <scope>NUCLEOTIDE SEQUENCE</scope>
    <source>
        <strain evidence="6">CGMCC 1.16067</strain>
    </source>
</reference>
<evidence type="ECO:0000256" key="1">
    <source>
        <dbReference type="ARBA" id="ARBA00004141"/>
    </source>
</evidence>
<sequence>MLHRLPAGAKLATLVVAGVVSIFLRTPWSVGGALVVTLALYAAAGLGPLVLWRQVRPLLWLLVVLAAFHLLVSGWQRAVVVVGVILVLVLLAALVTLTTRTTELVDVVVRVARPLRRIGVDPERVGLLLGLGIRSVPVVVGLAGEVREAQLARGLGSSPRAFAVPLLVRTLRHADRLGDALAARGVDD</sequence>
<dbReference type="CDD" id="cd16914">
    <property type="entry name" value="EcfT"/>
    <property type="match status" value="1"/>
</dbReference>
<protein>
    <submittedName>
        <fullName evidence="6">Cobalt ABC transporter</fullName>
    </submittedName>
</protein>